<dbReference type="SFLD" id="SFLDG01129">
    <property type="entry name" value="C1.5:_HAD__Beta-PGM__Phosphata"/>
    <property type="match status" value="1"/>
</dbReference>
<reference evidence="8 9" key="1">
    <citation type="submission" date="2017-08" db="EMBL/GenBank/DDBJ databases">
        <authorList>
            <person name="de Groot N.N."/>
        </authorList>
    </citation>
    <scope>NUCLEOTIDE SEQUENCE [LARGE SCALE GENOMIC DNA]</scope>
    <source>
        <strain evidence="8 9">PfR 37</strain>
    </source>
</reference>
<dbReference type="PRINTS" id="PR00413">
    <property type="entry name" value="HADHALOGNASE"/>
</dbReference>
<comment type="similarity">
    <text evidence="4">Belongs to the HAD-like hydrolase superfamily. CbbY/CbbZ/Gph/YieH family.</text>
</comment>
<evidence type="ECO:0000256" key="3">
    <source>
        <dbReference type="ARBA" id="ARBA00004818"/>
    </source>
</evidence>
<protein>
    <recommendedName>
        <fullName evidence="5">phosphoglycolate phosphatase</fullName>
        <ecNumber evidence="5">3.1.3.18</ecNumber>
    </recommendedName>
</protein>
<evidence type="ECO:0000313" key="8">
    <source>
        <dbReference type="EMBL" id="PKH22025.1"/>
    </source>
</evidence>
<dbReference type="PANTHER" id="PTHR43434">
    <property type="entry name" value="PHOSPHOGLYCOLATE PHOSPHATASE"/>
    <property type="match status" value="1"/>
</dbReference>
<dbReference type="EC" id="3.1.3.18" evidence="5"/>
<comment type="cofactor">
    <cofactor evidence="2">
        <name>Mg(2+)</name>
        <dbReference type="ChEBI" id="CHEBI:18420"/>
    </cofactor>
</comment>
<gene>
    <name evidence="8" type="ORF">CIB54_10085</name>
</gene>
<dbReference type="GO" id="GO:0006281">
    <property type="term" value="P:DNA repair"/>
    <property type="evidence" value="ECO:0007669"/>
    <property type="project" value="TreeGrafter"/>
</dbReference>
<name>A0A2N1E8F7_PSEFL</name>
<sequence>MSISDLNIAHPVETDAIIFDLDGTLVDSAGDMTAQLNAILIERDLEPLLVATASTFLGDGMRSFAGRAFSLRGVDDREEAIDTFISRYKHTDHPMTKPYDGVIETLGALREAGWQISVCTNKDESIAIDILRQTDLLRFMDIVCGGDTVSFKKPDPRHLGALAARACHAKLPKIMIGDNRNDFEAARGYGIPFAFASWGYGSLPDDCKAVYLTKFSDILHIVGLPGH</sequence>
<evidence type="ECO:0000256" key="5">
    <source>
        <dbReference type="ARBA" id="ARBA00013078"/>
    </source>
</evidence>
<accession>A0A2N1E8F7</accession>
<dbReference type="GO" id="GO:0008967">
    <property type="term" value="F:phosphoglycolate phosphatase activity"/>
    <property type="evidence" value="ECO:0007669"/>
    <property type="project" value="UniProtKB-EC"/>
</dbReference>
<evidence type="ECO:0000256" key="4">
    <source>
        <dbReference type="ARBA" id="ARBA00006171"/>
    </source>
</evidence>
<dbReference type="RefSeq" id="WP_065951268.1">
    <property type="nucleotide sequence ID" value="NZ_JACYMZ010000006.1"/>
</dbReference>
<evidence type="ECO:0000256" key="6">
    <source>
        <dbReference type="ARBA" id="ARBA00022723"/>
    </source>
</evidence>
<dbReference type="InterPro" id="IPR023198">
    <property type="entry name" value="PGP-like_dom2"/>
</dbReference>
<comment type="caution">
    <text evidence="8">The sequence shown here is derived from an EMBL/GenBank/DDBJ whole genome shotgun (WGS) entry which is preliminary data.</text>
</comment>
<proteinExistence type="inferred from homology"/>
<dbReference type="InterPro" id="IPR006439">
    <property type="entry name" value="HAD-SF_hydro_IA"/>
</dbReference>
<dbReference type="EMBL" id="NVXX01000013">
    <property type="protein sequence ID" value="PKH22025.1"/>
    <property type="molecule type" value="Genomic_DNA"/>
</dbReference>
<keyword evidence="7" id="KW-0119">Carbohydrate metabolism</keyword>
<evidence type="ECO:0000256" key="2">
    <source>
        <dbReference type="ARBA" id="ARBA00001946"/>
    </source>
</evidence>
<dbReference type="GO" id="GO:0005829">
    <property type="term" value="C:cytosol"/>
    <property type="evidence" value="ECO:0007669"/>
    <property type="project" value="TreeGrafter"/>
</dbReference>
<dbReference type="SUPFAM" id="SSF56784">
    <property type="entry name" value="HAD-like"/>
    <property type="match status" value="1"/>
</dbReference>
<dbReference type="Proteomes" id="UP000233564">
    <property type="component" value="Unassembled WGS sequence"/>
</dbReference>
<dbReference type="InterPro" id="IPR050155">
    <property type="entry name" value="HAD-like_hydrolase_sf"/>
</dbReference>
<dbReference type="Gene3D" id="3.40.50.1000">
    <property type="entry name" value="HAD superfamily/HAD-like"/>
    <property type="match status" value="1"/>
</dbReference>
<dbReference type="InterPro" id="IPR023214">
    <property type="entry name" value="HAD_sf"/>
</dbReference>
<evidence type="ECO:0000313" key="9">
    <source>
        <dbReference type="Proteomes" id="UP000233564"/>
    </source>
</evidence>
<evidence type="ECO:0000256" key="7">
    <source>
        <dbReference type="ARBA" id="ARBA00023277"/>
    </source>
</evidence>
<comment type="catalytic activity">
    <reaction evidence="1">
        <text>2-phosphoglycolate + H2O = glycolate + phosphate</text>
        <dbReference type="Rhea" id="RHEA:14369"/>
        <dbReference type="ChEBI" id="CHEBI:15377"/>
        <dbReference type="ChEBI" id="CHEBI:29805"/>
        <dbReference type="ChEBI" id="CHEBI:43474"/>
        <dbReference type="ChEBI" id="CHEBI:58033"/>
        <dbReference type="EC" id="3.1.3.18"/>
    </reaction>
</comment>
<dbReference type="Pfam" id="PF13419">
    <property type="entry name" value="HAD_2"/>
    <property type="match status" value="1"/>
</dbReference>
<dbReference type="InterPro" id="IPR041492">
    <property type="entry name" value="HAD_2"/>
</dbReference>
<keyword evidence="6" id="KW-0479">Metal-binding</keyword>
<comment type="pathway">
    <text evidence="3">Organic acid metabolism; glycolate biosynthesis; glycolate from 2-phosphoglycolate: step 1/1.</text>
</comment>
<evidence type="ECO:0000256" key="1">
    <source>
        <dbReference type="ARBA" id="ARBA00000830"/>
    </source>
</evidence>
<dbReference type="GO" id="GO:0046872">
    <property type="term" value="F:metal ion binding"/>
    <property type="evidence" value="ECO:0007669"/>
    <property type="project" value="UniProtKB-KW"/>
</dbReference>
<dbReference type="PANTHER" id="PTHR43434:SF1">
    <property type="entry name" value="PHOSPHOGLYCOLATE PHOSPHATASE"/>
    <property type="match status" value="1"/>
</dbReference>
<dbReference type="Gene3D" id="1.10.150.240">
    <property type="entry name" value="Putative phosphatase, domain 2"/>
    <property type="match status" value="1"/>
</dbReference>
<dbReference type="InterPro" id="IPR036412">
    <property type="entry name" value="HAD-like_sf"/>
</dbReference>
<organism evidence="8 9">
    <name type="scientific">Pseudomonas fluorescens</name>
    <dbReference type="NCBI Taxonomy" id="294"/>
    <lineage>
        <taxon>Bacteria</taxon>
        <taxon>Pseudomonadati</taxon>
        <taxon>Pseudomonadota</taxon>
        <taxon>Gammaproteobacteria</taxon>
        <taxon>Pseudomonadales</taxon>
        <taxon>Pseudomonadaceae</taxon>
        <taxon>Pseudomonas</taxon>
    </lineage>
</organism>
<dbReference type="SFLD" id="SFLDS00003">
    <property type="entry name" value="Haloacid_Dehalogenase"/>
    <property type="match status" value="1"/>
</dbReference>
<dbReference type="AlphaFoldDB" id="A0A2N1E8F7"/>